<gene>
    <name evidence="2" type="ORF">C2E15_19695</name>
</gene>
<dbReference type="Proteomes" id="UP000238365">
    <property type="component" value="Chromosome"/>
</dbReference>
<dbReference type="Gene3D" id="1.10.260.40">
    <property type="entry name" value="lambda repressor-like DNA-binding domains"/>
    <property type="match status" value="1"/>
</dbReference>
<dbReference type="Pfam" id="PF13744">
    <property type="entry name" value="HTH_37"/>
    <property type="match status" value="1"/>
</dbReference>
<evidence type="ECO:0000259" key="1">
    <source>
        <dbReference type="Pfam" id="PF13744"/>
    </source>
</evidence>
<dbReference type="KEGG" id="pgz:C2E15_19695"/>
<dbReference type="AlphaFoldDB" id="A0A2L0IKR7"/>
<keyword evidence="3" id="KW-1185">Reference proteome</keyword>
<dbReference type="EMBL" id="CP026377">
    <property type="protein sequence ID" value="AUX95069.1"/>
    <property type="molecule type" value="Genomic_DNA"/>
</dbReference>
<dbReference type="OrthoDB" id="129377at2"/>
<dbReference type="InterPro" id="IPR010982">
    <property type="entry name" value="Lambda_DNA-bd_dom_sf"/>
</dbReference>
<dbReference type="SUPFAM" id="SSF47413">
    <property type="entry name" value="lambda repressor-like DNA-binding domains"/>
    <property type="match status" value="1"/>
</dbReference>
<reference evidence="2 3" key="1">
    <citation type="submission" date="2018-01" db="EMBL/GenBank/DDBJ databases">
        <title>Complete and assembled Genome of Pantoea gaviniae DSM22758T.</title>
        <authorList>
            <person name="Stevens M.J.A."/>
            <person name="Zurfluh K."/>
            <person name="Stephan R."/>
        </authorList>
    </citation>
    <scope>NUCLEOTIDE SEQUENCE [LARGE SCALE GENOMIC DNA]</scope>
    <source>
        <strain evidence="2 3">DSM 22758</strain>
    </source>
</reference>
<evidence type="ECO:0000313" key="3">
    <source>
        <dbReference type="Proteomes" id="UP000238365"/>
    </source>
</evidence>
<protein>
    <recommendedName>
        <fullName evidence="1">HigA2-like helix-turn-helix domain-containing protein</fullName>
    </recommendedName>
</protein>
<sequence>MRFISCTFSGGSLHPESPWRKRIGITSVNDARLQKILPKERNRSHDIEGNVYADIGINDADKMQVKAQLATTISTMIKHRGLTQAQAAKVPGLTQPKRSNLLRGQFRGISEAKTLECLTRLGRDVQIVVGKPRGTPGSLNVVFAG</sequence>
<organism evidence="2 3">
    <name type="scientific">Mixta gaviniae</name>
    <dbReference type="NCBI Taxonomy" id="665914"/>
    <lineage>
        <taxon>Bacteria</taxon>
        <taxon>Pseudomonadati</taxon>
        <taxon>Pseudomonadota</taxon>
        <taxon>Gammaproteobacteria</taxon>
        <taxon>Enterobacterales</taxon>
        <taxon>Erwiniaceae</taxon>
        <taxon>Mixta</taxon>
    </lineage>
</organism>
<name>A0A2L0IKR7_9GAMM</name>
<dbReference type="InterPro" id="IPR039554">
    <property type="entry name" value="HigA2-like_HTH"/>
</dbReference>
<proteinExistence type="predicted"/>
<dbReference type="GO" id="GO:0003677">
    <property type="term" value="F:DNA binding"/>
    <property type="evidence" value="ECO:0007669"/>
    <property type="project" value="InterPro"/>
</dbReference>
<feature type="domain" description="HigA2-like helix-turn-helix" evidence="1">
    <location>
        <begin position="51"/>
        <end position="129"/>
    </location>
</feature>
<evidence type="ECO:0000313" key="2">
    <source>
        <dbReference type="EMBL" id="AUX95069.1"/>
    </source>
</evidence>
<accession>A0A2L0IKR7</accession>